<keyword evidence="2" id="KW-1185">Reference proteome</keyword>
<dbReference type="EMBL" id="JAKLJA010000026">
    <property type="protein sequence ID" value="MCG5076669.1"/>
    <property type="molecule type" value="Genomic_DNA"/>
</dbReference>
<name>A0A9X1RWY7_9BURK</name>
<evidence type="ECO:0000313" key="1">
    <source>
        <dbReference type="EMBL" id="MCG5076669.1"/>
    </source>
</evidence>
<proteinExistence type="predicted"/>
<protein>
    <submittedName>
        <fullName evidence="1">Uncharacterized protein</fullName>
    </submittedName>
</protein>
<dbReference type="RefSeq" id="WP_238466579.1">
    <property type="nucleotide sequence ID" value="NZ_JAKLJA010000026.1"/>
</dbReference>
<reference evidence="1" key="1">
    <citation type="submission" date="2022-01" db="EMBL/GenBank/DDBJ databases">
        <title>Genome sequence and assembly of Parabukholderia sp. RG36.</title>
        <authorList>
            <person name="Chhetri G."/>
        </authorList>
    </citation>
    <scope>NUCLEOTIDE SEQUENCE</scope>
    <source>
        <strain evidence="1">RG36</strain>
    </source>
</reference>
<comment type="caution">
    <text evidence="1">The sequence shown here is derived from an EMBL/GenBank/DDBJ whole genome shotgun (WGS) entry which is preliminary data.</text>
</comment>
<organism evidence="1 2">
    <name type="scientific">Paraburkholderia tagetis</name>
    <dbReference type="NCBI Taxonomy" id="2913261"/>
    <lineage>
        <taxon>Bacteria</taxon>
        <taxon>Pseudomonadati</taxon>
        <taxon>Pseudomonadota</taxon>
        <taxon>Betaproteobacteria</taxon>
        <taxon>Burkholderiales</taxon>
        <taxon>Burkholderiaceae</taxon>
        <taxon>Paraburkholderia</taxon>
    </lineage>
</organism>
<accession>A0A9X1RWY7</accession>
<gene>
    <name evidence="1" type="ORF">L5014_25500</name>
</gene>
<dbReference type="AlphaFoldDB" id="A0A9X1RWY7"/>
<dbReference type="Proteomes" id="UP001139308">
    <property type="component" value="Unassembled WGS sequence"/>
</dbReference>
<evidence type="ECO:0000313" key="2">
    <source>
        <dbReference type="Proteomes" id="UP001139308"/>
    </source>
</evidence>
<sequence>MRTQTNHSNSALQRCAEPAISVAGWSADMQSVIWQNTRTGALDCCAEHKGYRLEACARPSRNELYAADLVIGRPGFPSRRFRALDYFYDPRQALGYATRWGRIWIDHQVKKHAGNAGRLDDREPLS</sequence>